<dbReference type="OrthoDB" id="7876277at2"/>
<keyword evidence="2" id="KW-1185">Reference proteome</keyword>
<dbReference type="EMBL" id="FOCO01000012">
    <property type="protein sequence ID" value="SEN37574.1"/>
    <property type="molecule type" value="Genomic_DNA"/>
</dbReference>
<organism evidence="1 2">
    <name type="scientific">Pseudorhodobacter antarcticus</name>
    <dbReference type="NCBI Taxonomy" id="1077947"/>
    <lineage>
        <taxon>Bacteria</taxon>
        <taxon>Pseudomonadati</taxon>
        <taxon>Pseudomonadota</taxon>
        <taxon>Alphaproteobacteria</taxon>
        <taxon>Rhodobacterales</taxon>
        <taxon>Paracoccaceae</taxon>
        <taxon>Pseudorhodobacter</taxon>
    </lineage>
</organism>
<dbReference type="Proteomes" id="UP000183002">
    <property type="component" value="Unassembled WGS sequence"/>
</dbReference>
<protein>
    <submittedName>
        <fullName evidence="1">Uncharacterized protein</fullName>
    </submittedName>
</protein>
<evidence type="ECO:0000313" key="1">
    <source>
        <dbReference type="EMBL" id="SEN37574.1"/>
    </source>
</evidence>
<proteinExistence type="predicted"/>
<name>A0A1H8G1C5_9RHOB</name>
<gene>
    <name evidence="1" type="ORF">SAMN05216227_101282</name>
</gene>
<reference evidence="1 2" key="1">
    <citation type="submission" date="2016-10" db="EMBL/GenBank/DDBJ databases">
        <authorList>
            <person name="de Groot N.N."/>
        </authorList>
    </citation>
    <scope>NUCLEOTIDE SEQUENCE [LARGE SCALE GENOMIC DNA]</scope>
    <source>
        <strain evidence="1 2">CGMCC 1.10836</strain>
    </source>
</reference>
<accession>A0A1H8G1C5</accession>
<sequence>MDYPVRFADVDEVLLLQILETQVTLDIVRALLRDKGLSFSASSWAEMKETRLMPALVNGQLLKADLVELIRQAEEHGRKHVRLFQYDPDKLAELTSAFDMTNVESWASAKSFPLSGEYVFAAFPDRPTVTEVRVGDGSDKNCFVLKVAKTDQRRKAAVLQDWNGGQAYIAEVVLYRAVDVVKVHANGMVEVRLDPRSERPISYSGSARAALGYLNGLVATDPMVEMSLANAKAALSALQTGDEATKHFQLNQASLRNTFGDKILSSSQIENGGMVASSVMTGVLGLFNGGAYDPYCEHVRVSYNYSGGKQINAILSDDINEIIFTASLSRHEYDDAMGSILKLNVENS</sequence>
<evidence type="ECO:0000313" key="2">
    <source>
        <dbReference type="Proteomes" id="UP000183002"/>
    </source>
</evidence>
<dbReference type="STRING" id="1077947.SAMN05216227_101282"/>
<dbReference type="RefSeq" id="WP_050518604.1">
    <property type="nucleotide sequence ID" value="NZ_FOCO01000012.1"/>
</dbReference>
<dbReference type="AlphaFoldDB" id="A0A1H8G1C5"/>